<dbReference type="AlphaFoldDB" id="A0A4Q9KMY4"/>
<dbReference type="RefSeq" id="WP_131171966.1">
    <property type="nucleotide sequence ID" value="NZ_FXTL01000006.1"/>
</dbReference>
<comment type="caution">
    <text evidence="1">The sequence shown here is derived from an EMBL/GenBank/DDBJ whole genome shotgun (WGS) entry which is preliminary data.</text>
</comment>
<name>A0A4Q9KMY4_PROTD</name>
<dbReference type="EMBL" id="SDMR01000007">
    <property type="protein sequence ID" value="TBT95129.1"/>
    <property type="molecule type" value="Genomic_DNA"/>
</dbReference>
<dbReference type="InterPro" id="IPR027417">
    <property type="entry name" value="P-loop_NTPase"/>
</dbReference>
<keyword evidence="1" id="KW-0808">Transferase</keyword>
<keyword evidence="1" id="KW-0418">Kinase</keyword>
<evidence type="ECO:0000313" key="1">
    <source>
        <dbReference type="EMBL" id="TBT95129.1"/>
    </source>
</evidence>
<dbReference type="Proteomes" id="UP000291933">
    <property type="component" value="Unassembled WGS sequence"/>
</dbReference>
<protein>
    <submittedName>
        <fullName evidence="1">Kinase</fullName>
    </submittedName>
</protein>
<keyword evidence="2" id="KW-1185">Reference proteome</keyword>
<dbReference type="GO" id="GO:0016301">
    <property type="term" value="F:kinase activity"/>
    <property type="evidence" value="ECO:0007669"/>
    <property type="project" value="UniProtKB-KW"/>
</dbReference>
<dbReference type="OrthoDB" id="3819922at2"/>
<dbReference type="SUPFAM" id="SSF52540">
    <property type="entry name" value="P-loop containing nucleoside triphosphate hydrolases"/>
    <property type="match status" value="1"/>
</dbReference>
<accession>A0A4Q9KMY4</accession>
<evidence type="ECO:0000313" key="2">
    <source>
        <dbReference type="Proteomes" id="UP000291933"/>
    </source>
</evidence>
<proteinExistence type="predicted"/>
<sequence>MGFTLGSHFINPTQGGPRARLIVIGGLPGTGKTTLSKAIVRELSAVYLRVDVVETPLIRAGVEVGPLGYEVVRELEASNLELGGKVVVGLVNPLHVTRAMWRELAAALDVPLVVFECVLPDRAEHRRRVEGRVPDLKGQVTPTWAEVLDREYEPWDDSIDGPRVRIDMTDAASATEAAIRALAEVPSGQQVAPDSA</sequence>
<organism evidence="1 2">
    <name type="scientific">Propioniciclava tarda</name>
    <dbReference type="NCBI Taxonomy" id="433330"/>
    <lineage>
        <taxon>Bacteria</taxon>
        <taxon>Bacillati</taxon>
        <taxon>Actinomycetota</taxon>
        <taxon>Actinomycetes</taxon>
        <taxon>Propionibacteriales</taxon>
        <taxon>Propionibacteriaceae</taxon>
        <taxon>Propioniciclava</taxon>
    </lineage>
</organism>
<dbReference type="Pfam" id="PF13671">
    <property type="entry name" value="AAA_33"/>
    <property type="match status" value="1"/>
</dbReference>
<dbReference type="Gene3D" id="3.40.50.300">
    <property type="entry name" value="P-loop containing nucleotide triphosphate hydrolases"/>
    <property type="match status" value="1"/>
</dbReference>
<dbReference type="PANTHER" id="PTHR37807:SF3">
    <property type="entry name" value="OS07G0160300 PROTEIN"/>
    <property type="match status" value="1"/>
</dbReference>
<reference evidence="1 2" key="1">
    <citation type="submission" date="2019-01" db="EMBL/GenBank/DDBJ databases">
        <title>Lactibacter flavus gen. nov., sp. nov., a novel bacterium of the family Propionibacteriaceae isolated from raw milk and dairy products.</title>
        <authorList>
            <person name="Huptas C."/>
            <person name="Wenning M."/>
            <person name="Breitenwieser F."/>
            <person name="Doll E."/>
            <person name="Von Neubeck M."/>
            <person name="Busse H.-J."/>
            <person name="Scherer S."/>
        </authorList>
    </citation>
    <scope>NUCLEOTIDE SEQUENCE [LARGE SCALE GENOMIC DNA]</scope>
    <source>
        <strain evidence="1 2">DSM 22130</strain>
    </source>
</reference>
<dbReference type="PANTHER" id="PTHR37807">
    <property type="entry name" value="OS07G0160300 PROTEIN"/>
    <property type="match status" value="1"/>
</dbReference>
<gene>
    <name evidence="1" type="ORF">ET996_07500</name>
</gene>